<keyword evidence="1" id="KW-0732">Signal</keyword>
<evidence type="ECO:0000259" key="2">
    <source>
        <dbReference type="Pfam" id="PF01408"/>
    </source>
</evidence>
<dbReference type="Pfam" id="PF01408">
    <property type="entry name" value="GFO_IDH_MocA"/>
    <property type="match status" value="1"/>
</dbReference>
<keyword evidence="5" id="KW-1185">Reference proteome</keyword>
<dbReference type="Pfam" id="PF22725">
    <property type="entry name" value="GFO_IDH_MocA_C3"/>
    <property type="match status" value="1"/>
</dbReference>
<evidence type="ECO:0000313" key="5">
    <source>
        <dbReference type="Proteomes" id="UP000253426"/>
    </source>
</evidence>
<dbReference type="Proteomes" id="UP000253426">
    <property type="component" value="Unassembled WGS sequence"/>
</dbReference>
<dbReference type="InterPro" id="IPR000683">
    <property type="entry name" value="Gfo/Idh/MocA-like_OxRdtase_N"/>
</dbReference>
<accession>A0A366HT38</accession>
<protein>
    <submittedName>
        <fullName evidence="4">Putative dehydrogenase</fullName>
    </submittedName>
</protein>
<feature type="signal peptide" evidence="1">
    <location>
        <begin position="1"/>
        <end position="27"/>
    </location>
</feature>
<dbReference type="InterPro" id="IPR050463">
    <property type="entry name" value="Gfo/Idh/MocA_oxidrdct_glycsds"/>
</dbReference>
<evidence type="ECO:0000256" key="1">
    <source>
        <dbReference type="SAM" id="SignalP"/>
    </source>
</evidence>
<feature type="domain" description="GFO/IDH/MocA-like oxidoreductase" evidence="3">
    <location>
        <begin position="176"/>
        <end position="302"/>
    </location>
</feature>
<evidence type="ECO:0000313" key="4">
    <source>
        <dbReference type="EMBL" id="RBP46268.1"/>
    </source>
</evidence>
<gene>
    <name evidence="4" type="ORF">DES53_102655</name>
</gene>
<dbReference type="Gene3D" id="3.30.360.10">
    <property type="entry name" value="Dihydrodipicolinate Reductase, domain 2"/>
    <property type="match status" value="1"/>
</dbReference>
<reference evidence="4 5" key="1">
    <citation type="submission" date="2018-06" db="EMBL/GenBank/DDBJ databases">
        <title>Genomic Encyclopedia of Type Strains, Phase IV (KMG-IV): sequencing the most valuable type-strain genomes for metagenomic binning, comparative biology and taxonomic classification.</title>
        <authorList>
            <person name="Goeker M."/>
        </authorList>
    </citation>
    <scope>NUCLEOTIDE SEQUENCE [LARGE SCALE GENOMIC DNA]</scope>
    <source>
        <strain evidence="4 5">DSM 25532</strain>
    </source>
</reference>
<feature type="domain" description="Gfo/Idh/MocA-like oxidoreductase N-terminal" evidence="2">
    <location>
        <begin position="38"/>
        <end position="153"/>
    </location>
</feature>
<proteinExistence type="predicted"/>
<dbReference type="AlphaFoldDB" id="A0A366HT38"/>
<dbReference type="PANTHER" id="PTHR43818:SF5">
    <property type="entry name" value="OXIDOREDUCTASE FAMILY PROTEIN"/>
    <property type="match status" value="1"/>
</dbReference>
<dbReference type="EMBL" id="QNRR01000002">
    <property type="protein sequence ID" value="RBP46268.1"/>
    <property type="molecule type" value="Genomic_DNA"/>
</dbReference>
<dbReference type="InterPro" id="IPR055170">
    <property type="entry name" value="GFO_IDH_MocA-like_dom"/>
</dbReference>
<evidence type="ECO:0000259" key="3">
    <source>
        <dbReference type="Pfam" id="PF22725"/>
    </source>
</evidence>
<dbReference type="PANTHER" id="PTHR43818">
    <property type="entry name" value="BCDNA.GH03377"/>
    <property type="match status" value="1"/>
</dbReference>
<organism evidence="4 5">
    <name type="scientific">Roseimicrobium gellanilyticum</name>
    <dbReference type="NCBI Taxonomy" id="748857"/>
    <lineage>
        <taxon>Bacteria</taxon>
        <taxon>Pseudomonadati</taxon>
        <taxon>Verrucomicrobiota</taxon>
        <taxon>Verrucomicrobiia</taxon>
        <taxon>Verrucomicrobiales</taxon>
        <taxon>Verrucomicrobiaceae</taxon>
        <taxon>Roseimicrobium</taxon>
    </lineage>
</organism>
<dbReference type="SUPFAM" id="SSF55347">
    <property type="entry name" value="Glyceraldehyde-3-phosphate dehydrogenase-like, C-terminal domain"/>
    <property type="match status" value="1"/>
</dbReference>
<dbReference type="SUPFAM" id="SSF51735">
    <property type="entry name" value="NAD(P)-binding Rossmann-fold domains"/>
    <property type="match status" value="1"/>
</dbReference>
<feature type="chain" id="PRO_5016604272" evidence="1">
    <location>
        <begin position="28"/>
        <end position="401"/>
    </location>
</feature>
<name>A0A366HT38_9BACT</name>
<dbReference type="GO" id="GO:0000166">
    <property type="term" value="F:nucleotide binding"/>
    <property type="evidence" value="ECO:0007669"/>
    <property type="project" value="InterPro"/>
</dbReference>
<dbReference type="Gene3D" id="3.40.50.720">
    <property type="entry name" value="NAD(P)-binding Rossmann-like Domain"/>
    <property type="match status" value="1"/>
</dbReference>
<sequence>MNRRSFFQTSGLATVFSQLASSASADAPPKPVHDGPVIRIGNIGCGGRGTFVTDIIVENAGFKVTAAHDYFEEKVQKFGEKYGVAADRQFTGLDGYKKMLEHVDAVAIHSPPYFHVQQAIDAVAAGKHVLIAKPMAIDAAGCETIRQLARDAAAKGIVVLADVQSRGNEFFQDGIKRVREGAIGDLMFGECHYEAELIPRDDDDSTAEGRLKNWVRHRALGGDIITEQNIHALDIVSWAFGRPVRASGNCGRGARPDKLGDASDHFSLLFEFEKGAVTFASRQFNGWGSPFMCSNRFVGNKGIFTSDFGGRVMIRGDKESFWRGGDTKNLYRTGSEKNVEDFRAAIAAKNPNGNPTIEGAVESTLLTLFGEYAAKTPGGATWEDFITKSKPVPPDLSGLKA</sequence>
<dbReference type="InterPro" id="IPR036291">
    <property type="entry name" value="NAD(P)-bd_dom_sf"/>
</dbReference>
<comment type="caution">
    <text evidence="4">The sequence shown here is derived from an EMBL/GenBank/DDBJ whole genome shotgun (WGS) entry which is preliminary data.</text>
</comment>
<dbReference type="RefSeq" id="WP_170156956.1">
    <property type="nucleotide sequence ID" value="NZ_QNRR01000002.1"/>
</dbReference>